<dbReference type="Proteomes" id="UP000647416">
    <property type="component" value="Unassembled WGS sequence"/>
</dbReference>
<name>A0A926FA64_9FIRM</name>
<feature type="signal peptide" evidence="2">
    <location>
        <begin position="1"/>
        <end position="26"/>
    </location>
</feature>
<reference evidence="4" key="1">
    <citation type="submission" date="2020-08" db="EMBL/GenBank/DDBJ databases">
        <title>Genome public.</title>
        <authorList>
            <person name="Liu C."/>
            <person name="Sun Q."/>
        </authorList>
    </citation>
    <scope>NUCLEOTIDE SEQUENCE</scope>
    <source>
        <strain evidence="4">NSJ-50</strain>
    </source>
</reference>
<gene>
    <name evidence="4" type="ORF">H8706_09720</name>
</gene>
<evidence type="ECO:0000313" key="4">
    <source>
        <dbReference type="EMBL" id="MBC8597143.1"/>
    </source>
</evidence>
<organism evidence="4 5">
    <name type="scientific">Qingrenia yutianensis</name>
    <dbReference type="NCBI Taxonomy" id="2763676"/>
    <lineage>
        <taxon>Bacteria</taxon>
        <taxon>Bacillati</taxon>
        <taxon>Bacillota</taxon>
        <taxon>Clostridia</taxon>
        <taxon>Eubacteriales</taxon>
        <taxon>Oscillospiraceae</taxon>
        <taxon>Qingrenia</taxon>
    </lineage>
</organism>
<keyword evidence="1" id="KW-0677">Repeat</keyword>
<sequence>MKKITAIFIIFAVLAGTFMSVTFASAETNIDSEKAALLSAIGVFDSENIPNGDETVSRGVFLNYLLKLVGKEGVGGKTTVFWDVTEKNEFFGAVSDAKSLGFINGNPDGSFAPYSSIDTCEAVVIMINALGYGPLVKLKGNYPASVHSVANELKIANVLNENREKLNFSGMVTLFYDSINCYVCDTSSMSDKTVSFEKSDKQMLDFYRNIKKYEGEAEYTDIALSTEKGRTVKIDGTRIFNVPEKFDSYIGYDVELWADETVKPEFVYMLKTASNKSITIDFDNIVHVNPQYIEYDDNSRTKTARLNLSTRFYYNGVPVDFSKHSFDDIFAKEYGEVELVSKNGGSGCNAVHITIYDTVALKGFDEENEILYDLNSPLCNADLSKYELYEKYNSDGKLLNKFSVMSVLTVTKSLDNEYAKIVMSDKTVEGKIDEIDSDGYIYVNGGKHKLTPELKKHIKTSEYKPGTNGKFLLDTNGRVAYIDIGQSNKYTSAFIVGVNSEGSAADKIKLKLFTANNEYINLNLADSVKIDGKMCKKKKEITDALGCTNTDFVPTAAAYGTNDGGEITYIDTPTKNIAYEDDTTLVRRYIGTNENMLFYKSSSNINYRHAFGGKFITGNDDFFVLINEQRDWDDLSTVTGLTDDKSYKVDIWSFSPDSPFGSIVLVEGAKEKEVNKNVYLFAGIKKVTDSSEKYAYLNRIDCYRGGAQTTLYVPSDSDNIFDSVVSDNSKTNLTAEEAKKCENLKSGDLFRVGLDSQGYVAKIEKLYDYNNKLFLNPVANAANKNQNSAFESNSSNRLLVGDVYLTENGYARFSTTDLDLTDPYLEEKLESIYAVGYMYSVDNNGNITMSKADASSAILGKKYGEDIKIFVQAEYTRPQNIYYIKNN</sequence>
<keyword evidence="2" id="KW-0732">Signal</keyword>
<feature type="domain" description="SLH" evidence="3">
    <location>
        <begin position="77"/>
        <end position="140"/>
    </location>
</feature>
<dbReference type="InterPro" id="IPR001119">
    <property type="entry name" value="SLH_dom"/>
</dbReference>
<dbReference type="PROSITE" id="PS51272">
    <property type="entry name" value="SLH"/>
    <property type="match status" value="1"/>
</dbReference>
<evidence type="ECO:0000256" key="1">
    <source>
        <dbReference type="ARBA" id="ARBA00022737"/>
    </source>
</evidence>
<dbReference type="EMBL" id="JACRTE010000015">
    <property type="protein sequence ID" value="MBC8597143.1"/>
    <property type="molecule type" value="Genomic_DNA"/>
</dbReference>
<evidence type="ECO:0000313" key="5">
    <source>
        <dbReference type="Proteomes" id="UP000647416"/>
    </source>
</evidence>
<dbReference type="RefSeq" id="WP_262432465.1">
    <property type="nucleotide sequence ID" value="NZ_JACRTE010000015.1"/>
</dbReference>
<dbReference type="AlphaFoldDB" id="A0A926FA64"/>
<feature type="chain" id="PRO_5037472010" description="SLH domain-containing protein" evidence="2">
    <location>
        <begin position="27"/>
        <end position="887"/>
    </location>
</feature>
<comment type="caution">
    <text evidence="4">The sequence shown here is derived from an EMBL/GenBank/DDBJ whole genome shotgun (WGS) entry which is preliminary data.</text>
</comment>
<keyword evidence="5" id="KW-1185">Reference proteome</keyword>
<accession>A0A926FA64</accession>
<evidence type="ECO:0000259" key="3">
    <source>
        <dbReference type="PROSITE" id="PS51272"/>
    </source>
</evidence>
<evidence type="ECO:0000256" key="2">
    <source>
        <dbReference type="SAM" id="SignalP"/>
    </source>
</evidence>
<protein>
    <recommendedName>
        <fullName evidence="3">SLH domain-containing protein</fullName>
    </recommendedName>
</protein>
<proteinExistence type="predicted"/>